<evidence type="ECO:0000313" key="7">
    <source>
        <dbReference type="EMBL" id="KKM85718.1"/>
    </source>
</evidence>
<organism evidence="7">
    <name type="scientific">marine sediment metagenome</name>
    <dbReference type="NCBI Taxonomy" id="412755"/>
    <lineage>
        <taxon>unclassified sequences</taxon>
        <taxon>metagenomes</taxon>
        <taxon>ecological metagenomes</taxon>
    </lineage>
</organism>
<gene>
    <name evidence="7" type="ORF">LCGC14_1286210</name>
</gene>
<evidence type="ECO:0000259" key="6">
    <source>
        <dbReference type="Pfam" id="PF01957"/>
    </source>
</evidence>
<evidence type="ECO:0000256" key="2">
    <source>
        <dbReference type="ARBA" id="ARBA00022692"/>
    </source>
</evidence>
<dbReference type="InterPro" id="IPR052165">
    <property type="entry name" value="Membrane_assoc_protease"/>
</dbReference>
<keyword evidence="2 5" id="KW-0812">Transmembrane</keyword>
<feature type="transmembrane region" description="Helical" evidence="5">
    <location>
        <begin position="6"/>
        <end position="23"/>
    </location>
</feature>
<dbReference type="SUPFAM" id="SSF141322">
    <property type="entry name" value="NfeD domain-like"/>
    <property type="match status" value="1"/>
</dbReference>
<keyword evidence="4 5" id="KW-0472">Membrane</keyword>
<dbReference type="PANTHER" id="PTHR33507">
    <property type="entry name" value="INNER MEMBRANE PROTEIN YBBJ"/>
    <property type="match status" value="1"/>
</dbReference>
<evidence type="ECO:0000256" key="3">
    <source>
        <dbReference type="ARBA" id="ARBA00022989"/>
    </source>
</evidence>
<dbReference type="GO" id="GO:0005886">
    <property type="term" value="C:plasma membrane"/>
    <property type="evidence" value="ECO:0007669"/>
    <property type="project" value="TreeGrafter"/>
</dbReference>
<protein>
    <recommendedName>
        <fullName evidence="6">NfeD-like C-terminal domain-containing protein</fullName>
    </recommendedName>
</protein>
<dbReference type="InterPro" id="IPR002810">
    <property type="entry name" value="NfeD-like_C"/>
</dbReference>
<evidence type="ECO:0000256" key="1">
    <source>
        <dbReference type="ARBA" id="ARBA00004141"/>
    </source>
</evidence>
<feature type="domain" description="NfeD-like C-terminal" evidence="6">
    <location>
        <begin position="95"/>
        <end position="150"/>
    </location>
</feature>
<name>A0A0F9KVF2_9ZZZZ</name>
<dbReference type="InterPro" id="IPR012340">
    <property type="entry name" value="NA-bd_OB-fold"/>
</dbReference>
<dbReference type="Gene3D" id="2.40.50.140">
    <property type="entry name" value="Nucleic acid-binding proteins"/>
    <property type="match status" value="1"/>
</dbReference>
<keyword evidence="3 5" id="KW-1133">Transmembrane helix</keyword>
<evidence type="ECO:0000256" key="5">
    <source>
        <dbReference type="SAM" id="Phobius"/>
    </source>
</evidence>
<evidence type="ECO:0000256" key="4">
    <source>
        <dbReference type="ARBA" id="ARBA00023136"/>
    </source>
</evidence>
<sequence length="153" mass="16528">MSITGIITLFIIGLIAIAVELFIPGAIIGLCGAGCVVTSIIFAYLYVSNLLGHILLGLGICFIPVFFVSWYKLLSKTFSVKASEKDFSSARDRLNDLLSEEGIALTTLRPSGIANIKGNKIDVISEGEMISKNTRIKVIDVKGNRIIVKPVKL</sequence>
<reference evidence="7" key="1">
    <citation type="journal article" date="2015" name="Nature">
        <title>Complex archaea that bridge the gap between prokaryotes and eukaryotes.</title>
        <authorList>
            <person name="Spang A."/>
            <person name="Saw J.H."/>
            <person name="Jorgensen S.L."/>
            <person name="Zaremba-Niedzwiedzka K."/>
            <person name="Martijn J."/>
            <person name="Lind A.E."/>
            <person name="van Eijk R."/>
            <person name="Schleper C."/>
            <person name="Guy L."/>
            <person name="Ettema T.J."/>
        </authorList>
    </citation>
    <scope>NUCLEOTIDE SEQUENCE</scope>
</reference>
<feature type="transmembrane region" description="Helical" evidence="5">
    <location>
        <begin position="53"/>
        <end position="71"/>
    </location>
</feature>
<dbReference type="Pfam" id="PF01957">
    <property type="entry name" value="NfeD"/>
    <property type="match status" value="1"/>
</dbReference>
<feature type="transmembrane region" description="Helical" evidence="5">
    <location>
        <begin position="30"/>
        <end position="47"/>
    </location>
</feature>
<dbReference type="PANTHER" id="PTHR33507:SF3">
    <property type="entry name" value="INNER MEMBRANE PROTEIN YBBJ"/>
    <property type="match status" value="1"/>
</dbReference>
<comment type="subcellular location">
    <subcellularLocation>
        <location evidence="1">Membrane</location>
        <topology evidence="1">Multi-pass membrane protein</topology>
    </subcellularLocation>
</comment>
<dbReference type="EMBL" id="LAZR01007366">
    <property type="protein sequence ID" value="KKM85718.1"/>
    <property type="molecule type" value="Genomic_DNA"/>
</dbReference>
<dbReference type="AlphaFoldDB" id="A0A0F9KVF2"/>
<comment type="caution">
    <text evidence="7">The sequence shown here is derived from an EMBL/GenBank/DDBJ whole genome shotgun (WGS) entry which is preliminary data.</text>
</comment>
<accession>A0A0F9KVF2</accession>
<proteinExistence type="predicted"/>